<feature type="signal peptide" evidence="1">
    <location>
        <begin position="1"/>
        <end position="20"/>
    </location>
</feature>
<gene>
    <name evidence="3" type="ORF">GOQ30_05260</name>
</gene>
<reference evidence="4" key="1">
    <citation type="submission" date="2019-05" db="EMBL/GenBank/DDBJ databases">
        <title>Flavobacterium profundi sp. nov., isolated from a deep-sea seamount.</title>
        <authorList>
            <person name="Zhang D.-C."/>
        </authorList>
    </citation>
    <scope>NUCLEOTIDE SEQUENCE [LARGE SCALE GENOMIC DNA]</scope>
    <source>
        <strain evidence="4">TP390</strain>
    </source>
</reference>
<proteinExistence type="predicted"/>
<dbReference type="Gene3D" id="3.10.450.360">
    <property type="match status" value="1"/>
</dbReference>
<dbReference type="Pfam" id="PF11396">
    <property type="entry name" value="PepSY_like"/>
    <property type="match status" value="1"/>
</dbReference>
<accession>A0A6I4IK57</accession>
<evidence type="ECO:0000313" key="4">
    <source>
        <dbReference type="Proteomes" id="UP000431264"/>
    </source>
</evidence>
<dbReference type="AlphaFoldDB" id="A0A6I4IK57"/>
<dbReference type="EMBL" id="WQLW01000003">
    <property type="protein sequence ID" value="MVO08569.1"/>
    <property type="molecule type" value="Genomic_DNA"/>
</dbReference>
<evidence type="ECO:0000259" key="2">
    <source>
        <dbReference type="Pfam" id="PF11396"/>
    </source>
</evidence>
<feature type="chain" id="PRO_5026103479" description="Putative beta-lactamase-inhibitor-like PepSY-like domain-containing protein" evidence="1">
    <location>
        <begin position="21"/>
        <end position="144"/>
    </location>
</feature>
<feature type="domain" description="Putative beta-lactamase-inhibitor-like PepSY-like" evidence="2">
    <location>
        <begin position="51"/>
        <end position="139"/>
    </location>
</feature>
<protein>
    <recommendedName>
        <fullName evidence="2">Putative beta-lactamase-inhibitor-like PepSY-like domain-containing protein</fullName>
    </recommendedName>
</protein>
<keyword evidence="4" id="KW-1185">Reference proteome</keyword>
<dbReference type="SUPFAM" id="SSF160574">
    <property type="entry name" value="BT0923-like"/>
    <property type="match status" value="1"/>
</dbReference>
<dbReference type="RefSeq" id="WP_140996967.1">
    <property type="nucleotide sequence ID" value="NZ_VDCZ01000003.1"/>
</dbReference>
<evidence type="ECO:0000313" key="3">
    <source>
        <dbReference type="EMBL" id="MVO08569.1"/>
    </source>
</evidence>
<dbReference type="OrthoDB" id="1121502at2"/>
<dbReference type="PROSITE" id="PS51257">
    <property type="entry name" value="PROKAR_LIPOPROTEIN"/>
    <property type="match status" value="1"/>
</dbReference>
<evidence type="ECO:0000256" key="1">
    <source>
        <dbReference type="SAM" id="SignalP"/>
    </source>
</evidence>
<dbReference type="Proteomes" id="UP000431264">
    <property type="component" value="Unassembled WGS sequence"/>
</dbReference>
<sequence length="144" mass="16239">MKKSVMAIMVAFTSIMMSCAQEKKVPQNVRNAFEKAHPNVKVSWDVEKDGYEAEFEINGKDASENYDFEGNKTASEIEISENELPQSVLTYLTKEYPKSKVSETAKITDIQQAVTYEVELKIDGKKQDLLFNSSGEFLKIVGVE</sequence>
<dbReference type="InterPro" id="IPR021533">
    <property type="entry name" value="PepSY-like"/>
</dbReference>
<organism evidence="3 4">
    <name type="scientific">Flavobacterium profundi</name>
    <dbReference type="NCBI Taxonomy" id="1774945"/>
    <lineage>
        <taxon>Bacteria</taxon>
        <taxon>Pseudomonadati</taxon>
        <taxon>Bacteroidota</taxon>
        <taxon>Flavobacteriia</taxon>
        <taxon>Flavobacteriales</taxon>
        <taxon>Flavobacteriaceae</taxon>
        <taxon>Flavobacterium</taxon>
    </lineage>
</organism>
<name>A0A6I4IK57_9FLAO</name>
<keyword evidence="1" id="KW-0732">Signal</keyword>
<comment type="caution">
    <text evidence="3">The sequence shown here is derived from an EMBL/GenBank/DDBJ whole genome shotgun (WGS) entry which is preliminary data.</text>
</comment>